<feature type="compositionally biased region" description="Basic and acidic residues" evidence="19">
    <location>
        <begin position="209"/>
        <end position="226"/>
    </location>
</feature>
<comment type="subcellular location">
    <subcellularLocation>
        <location evidence="1 17">Cell membrane</location>
        <topology evidence="1 17">Multi-pass membrane protein</topology>
    </subcellularLocation>
</comment>
<evidence type="ECO:0000256" key="13">
    <source>
        <dbReference type="ARBA" id="ARBA00023935"/>
    </source>
</evidence>
<dbReference type="Pfam" id="PF01066">
    <property type="entry name" value="CDP-OH_P_transf"/>
    <property type="match status" value="1"/>
</dbReference>
<keyword evidence="11 17" id="KW-1133">Transmembrane helix</keyword>
<comment type="catalytic activity">
    <reaction evidence="13 17">
        <text>1,2-di-(9Z-octadecenoyl)-sn-glycero-3-cytidine-5'-diphosphate + 1D-myo-inositol 3-phosphate = 1,2-di-(9Z-octadecenoyl)-sn-glycero-3-phospho-(1D-myo-inositol-3-phosphate) + CMP + H(+)</text>
        <dbReference type="Rhea" id="RHEA:61216"/>
        <dbReference type="ChEBI" id="CHEBI:15378"/>
        <dbReference type="ChEBI" id="CHEBI:58401"/>
        <dbReference type="ChEBI" id="CHEBI:60377"/>
        <dbReference type="ChEBI" id="CHEBI:85356"/>
        <dbReference type="ChEBI" id="CHEBI:144472"/>
    </reaction>
</comment>
<evidence type="ECO:0000256" key="4">
    <source>
        <dbReference type="ARBA" id="ARBA00010441"/>
    </source>
</evidence>
<keyword evidence="17" id="KW-0443">Lipid metabolism</keyword>
<name>K6WAI5_9ACTN</name>
<sequence length="242" mass="25316">MLSIRGRASVSKVTLPIGHALLRTGLTPDLMTLIGTAATIAAALTLFPMGYLFAGTLVIWLFVMFDMLDGAMARARGGGTRFGAVLDATCDRIADGAIFAGLAWWAAVTEPHDLLLVATLICLVTSQVISYAKARAEASGLNGDGGWIERPDRLIIVLVGAGFTGLGVWWAIHIAMWVLAVLSVITVGQRMWSIYSSPGARDLIPLGKPGDDKPDGDNPDGDRPDGGGEPPAAGTQPQAGTH</sequence>
<evidence type="ECO:0000256" key="14">
    <source>
        <dbReference type="ARBA" id="ARBA00024082"/>
    </source>
</evidence>
<keyword evidence="17" id="KW-1208">Phospholipid metabolism</keyword>
<evidence type="ECO:0000256" key="2">
    <source>
        <dbReference type="ARBA" id="ARBA00004805"/>
    </source>
</evidence>
<evidence type="ECO:0000256" key="10">
    <source>
        <dbReference type="ARBA" id="ARBA00022842"/>
    </source>
</evidence>
<evidence type="ECO:0000256" key="11">
    <source>
        <dbReference type="ARBA" id="ARBA00022989"/>
    </source>
</evidence>
<evidence type="ECO:0000256" key="18">
    <source>
        <dbReference type="RuleBase" id="RU003750"/>
    </source>
</evidence>
<protein>
    <recommendedName>
        <fullName evidence="14 17">Phosphatidylinositol phosphate synthase</fullName>
        <shortName evidence="17">PIP synthase</shortName>
        <ecNumber evidence="17">2.7.8.-</ecNumber>
    </recommendedName>
    <alternativeName>
        <fullName evidence="15 17">CDP-diacylglycerol--D-myo-inositol-3-phosphate 3-phosphatidyltransferase</fullName>
    </alternativeName>
</protein>
<comment type="pathway">
    <text evidence="3">Lipid metabolism.</text>
</comment>
<feature type="active site" description="Proton acceptor" evidence="17">
    <location>
        <position position="91"/>
    </location>
</feature>
<reference evidence="20 21" key="1">
    <citation type="submission" date="2012-08" db="EMBL/GenBank/DDBJ databases">
        <title>Whole genome shotgun sequence of Gordonia rhizosphera NBRC 16068.</title>
        <authorList>
            <person name="Takarada H."/>
            <person name="Isaki S."/>
            <person name="Hosoyama A."/>
            <person name="Tsuchikane K."/>
            <person name="Katsumata H."/>
            <person name="Baba S."/>
            <person name="Ohji S."/>
            <person name="Yamazaki S."/>
            <person name="Fujita N."/>
        </authorList>
    </citation>
    <scope>NUCLEOTIDE SEQUENCE [LARGE SCALE GENOMIC DNA]</scope>
    <source>
        <strain evidence="20 21">NBRC 16068</strain>
    </source>
</reference>
<dbReference type="GO" id="GO:0005886">
    <property type="term" value="C:plasma membrane"/>
    <property type="evidence" value="ECO:0007669"/>
    <property type="project" value="UniProtKB-SubCell"/>
</dbReference>
<keyword evidence="9 17" id="KW-0479">Metal-binding</keyword>
<evidence type="ECO:0000313" key="20">
    <source>
        <dbReference type="EMBL" id="GAB89212.1"/>
    </source>
</evidence>
<dbReference type="OrthoDB" id="116551at2"/>
<dbReference type="AlphaFoldDB" id="K6WAI5"/>
<feature type="binding site" evidence="17">
    <location>
        <position position="66"/>
    </location>
    <ligand>
        <name>Mg(2+)</name>
        <dbReference type="ChEBI" id="CHEBI:18420"/>
        <label>1</label>
    </ligand>
</feature>
<comment type="catalytic activity">
    <reaction evidence="16 17">
        <text>a CDP-1,2-diacyl-sn-glycerol + 1D-myo-inositol 3-phosphate = a 1,2-diacyl-sn-glycero-3-phospho-(1D-myo-inositol-3-phosphate) + CMP + H(+)</text>
        <dbReference type="Rhea" id="RHEA:60504"/>
        <dbReference type="ChEBI" id="CHEBI:15378"/>
        <dbReference type="ChEBI" id="CHEBI:58088"/>
        <dbReference type="ChEBI" id="CHEBI:58332"/>
        <dbReference type="ChEBI" id="CHEBI:58401"/>
        <dbReference type="ChEBI" id="CHEBI:60377"/>
    </reaction>
</comment>
<comment type="subunit">
    <text evidence="5 17">Homodimer.</text>
</comment>
<evidence type="ECO:0000256" key="15">
    <source>
        <dbReference type="ARBA" id="ARBA00033137"/>
    </source>
</evidence>
<feature type="binding site" evidence="17">
    <location>
        <position position="87"/>
    </location>
    <ligand>
        <name>Mg(2+)</name>
        <dbReference type="ChEBI" id="CHEBI:18420"/>
        <label>1</label>
    </ligand>
</feature>
<dbReference type="eggNOG" id="COG0558">
    <property type="taxonomic scope" value="Bacteria"/>
</dbReference>
<dbReference type="NCBIfam" id="NF045883">
    <property type="entry name" value="PIPSynth"/>
    <property type="match status" value="1"/>
</dbReference>
<dbReference type="EC" id="2.7.8.-" evidence="17"/>
<evidence type="ECO:0000256" key="9">
    <source>
        <dbReference type="ARBA" id="ARBA00022723"/>
    </source>
</evidence>
<evidence type="ECO:0000256" key="6">
    <source>
        <dbReference type="ARBA" id="ARBA00022475"/>
    </source>
</evidence>
<evidence type="ECO:0000256" key="7">
    <source>
        <dbReference type="ARBA" id="ARBA00022679"/>
    </source>
</evidence>
<evidence type="ECO:0000256" key="16">
    <source>
        <dbReference type="ARBA" id="ARBA00048865"/>
    </source>
</evidence>
<feature type="transmembrane region" description="Helical" evidence="17">
    <location>
        <begin position="154"/>
        <end position="187"/>
    </location>
</feature>
<feature type="binding site" evidence="17">
    <location>
        <position position="91"/>
    </location>
    <ligand>
        <name>Mg(2+)</name>
        <dbReference type="ChEBI" id="CHEBI:18420"/>
        <label>2</label>
    </ligand>
</feature>
<evidence type="ECO:0000256" key="5">
    <source>
        <dbReference type="ARBA" id="ARBA00011738"/>
    </source>
</evidence>
<comment type="similarity">
    <text evidence="4 17 18">Belongs to the CDP-alcohol phosphatidyltransferase class-I family.</text>
</comment>
<feature type="region of interest" description="Disordered" evidence="19">
    <location>
        <begin position="201"/>
        <end position="242"/>
    </location>
</feature>
<dbReference type="RefSeq" id="WP_006331164.1">
    <property type="nucleotide sequence ID" value="NZ_BAHC01000053.1"/>
</dbReference>
<dbReference type="STRING" id="1108045.GORHZ_053_00650"/>
<organism evidence="20 21">
    <name type="scientific">Gordonia rhizosphera NBRC 16068</name>
    <dbReference type="NCBI Taxonomy" id="1108045"/>
    <lineage>
        <taxon>Bacteria</taxon>
        <taxon>Bacillati</taxon>
        <taxon>Actinomycetota</taxon>
        <taxon>Actinomycetes</taxon>
        <taxon>Mycobacteriales</taxon>
        <taxon>Gordoniaceae</taxon>
        <taxon>Gordonia</taxon>
    </lineage>
</organism>
<evidence type="ECO:0000313" key="21">
    <source>
        <dbReference type="Proteomes" id="UP000008363"/>
    </source>
</evidence>
<comment type="caution">
    <text evidence="17">Lacks conserved residue(s) required for the propagation of feature annotation.</text>
</comment>
<feature type="transmembrane region" description="Helical" evidence="17">
    <location>
        <begin position="50"/>
        <end position="68"/>
    </location>
</feature>
<dbReference type="InterPro" id="IPR043130">
    <property type="entry name" value="CDP-OH_PTrfase_TM_dom"/>
</dbReference>
<accession>K6WAI5</accession>
<evidence type="ECO:0000256" key="17">
    <source>
        <dbReference type="HAMAP-Rule" id="MF_02241"/>
    </source>
</evidence>
<comment type="pathway">
    <text evidence="2 17">Phospholipid metabolism; phosphatidylinositol phosphate biosynthesis.</text>
</comment>
<dbReference type="InterPro" id="IPR044268">
    <property type="entry name" value="PIP_synthase_PgsA1"/>
</dbReference>
<dbReference type="PROSITE" id="PS00379">
    <property type="entry name" value="CDP_ALCOHOL_P_TRANSF"/>
    <property type="match status" value="1"/>
</dbReference>
<keyword evidence="8 17" id="KW-0812">Transmembrane</keyword>
<dbReference type="Gene3D" id="1.20.120.1760">
    <property type="match status" value="1"/>
</dbReference>
<evidence type="ECO:0000256" key="3">
    <source>
        <dbReference type="ARBA" id="ARBA00005189"/>
    </source>
</evidence>
<dbReference type="Proteomes" id="UP000008363">
    <property type="component" value="Unassembled WGS sequence"/>
</dbReference>
<keyword evidence="17" id="KW-0444">Lipid biosynthesis</keyword>
<keyword evidence="21" id="KW-1185">Reference proteome</keyword>
<keyword evidence="17" id="KW-0594">Phospholipid biosynthesis</keyword>
<keyword evidence="7 17" id="KW-0808">Transferase</keyword>
<dbReference type="InterPro" id="IPR048254">
    <property type="entry name" value="CDP_ALCOHOL_P_TRANSF_CS"/>
</dbReference>
<evidence type="ECO:0000256" key="1">
    <source>
        <dbReference type="ARBA" id="ARBA00004651"/>
    </source>
</evidence>
<feature type="binding site" evidence="17">
    <location>
        <position position="80"/>
    </location>
    <ligand>
        <name>a CDP-1,2-diacyl-sn-glycerol</name>
        <dbReference type="ChEBI" id="CHEBI:58332"/>
    </ligand>
</feature>
<gene>
    <name evidence="20" type="ORF">GORHZ_053_00650</name>
</gene>
<comment type="caution">
    <text evidence="20">The sequence shown here is derived from an EMBL/GenBank/DDBJ whole genome shotgun (WGS) entry which is preliminary data.</text>
</comment>
<dbReference type="GO" id="GO:0008654">
    <property type="term" value="P:phospholipid biosynthetic process"/>
    <property type="evidence" value="ECO:0007669"/>
    <property type="project" value="UniProtKB-UniRule"/>
</dbReference>
<comment type="function">
    <text evidence="17">Catalyzes the conjugation of the 1'-hydroxyl group of D-myo-inositol-3-phosphate (also named L-myo-inositol-1-phosphate) with a lipid tail of cytidine diphosphate diacylglycerol (CDP-DAG), forming phosphatidylinositol phosphate (PIP) and CMP. PIP is a precursor of phosphatidylinositol (PI) which is an essential lipid required for cell wall formation.</text>
</comment>
<dbReference type="GO" id="GO:0000287">
    <property type="term" value="F:magnesium ion binding"/>
    <property type="evidence" value="ECO:0007669"/>
    <property type="project" value="UniProtKB-UniRule"/>
</dbReference>
<feature type="binding site" evidence="17">
    <location>
        <position position="70"/>
    </location>
    <ligand>
        <name>a CDP-1,2-diacyl-sn-glycerol</name>
        <dbReference type="ChEBI" id="CHEBI:58332"/>
    </ligand>
</feature>
<feature type="binding site" evidence="17">
    <location>
        <begin position="29"/>
        <end position="32"/>
    </location>
    <ligand>
        <name>a CDP-1,2-diacyl-sn-glycerol</name>
        <dbReference type="ChEBI" id="CHEBI:58332"/>
    </ligand>
</feature>
<keyword evidence="10 17" id="KW-0460">Magnesium</keyword>
<keyword evidence="12 17" id="KW-0472">Membrane</keyword>
<evidence type="ECO:0000256" key="12">
    <source>
        <dbReference type="ARBA" id="ARBA00023136"/>
    </source>
</evidence>
<feature type="binding site" evidence="17">
    <location>
        <position position="87"/>
    </location>
    <ligand>
        <name>Mg(2+)</name>
        <dbReference type="ChEBI" id="CHEBI:18420"/>
        <label>2</label>
    </ligand>
</feature>
<comment type="cofactor">
    <cofactor evidence="17">
        <name>Mg(2+)</name>
        <dbReference type="ChEBI" id="CHEBI:18420"/>
    </cofactor>
    <text evidence="17">Contains a di-nuclear catalytic Mg(2+) center.</text>
</comment>
<dbReference type="UniPathway" id="UPA00220"/>
<feature type="binding site" evidence="17">
    <location>
        <position position="66"/>
    </location>
    <ligand>
        <name>Mg(2+)</name>
        <dbReference type="ChEBI" id="CHEBI:18420"/>
        <label>2</label>
    </ligand>
</feature>
<evidence type="ECO:0000256" key="8">
    <source>
        <dbReference type="ARBA" id="ARBA00022692"/>
    </source>
</evidence>
<feature type="binding site" evidence="17">
    <location>
        <position position="74"/>
    </location>
    <ligand>
        <name>a CDP-1,2-diacyl-sn-glycerol</name>
        <dbReference type="ChEBI" id="CHEBI:58332"/>
    </ligand>
</feature>
<evidence type="ECO:0000256" key="19">
    <source>
        <dbReference type="SAM" id="MobiDB-lite"/>
    </source>
</evidence>
<dbReference type="InterPro" id="IPR000462">
    <property type="entry name" value="CDP-OH_P_trans"/>
</dbReference>
<keyword evidence="6 17" id="KW-1003">Cell membrane</keyword>
<dbReference type="EMBL" id="BAHC01000053">
    <property type="protein sequence ID" value="GAB89212.1"/>
    <property type="molecule type" value="Genomic_DNA"/>
</dbReference>
<proteinExistence type="inferred from homology"/>
<dbReference type="HAMAP" id="MF_02241">
    <property type="entry name" value="PIP_synthase"/>
    <property type="match status" value="1"/>
</dbReference>
<feature type="binding site" evidence="17">
    <location>
        <position position="69"/>
    </location>
    <ligand>
        <name>Mg(2+)</name>
        <dbReference type="ChEBI" id="CHEBI:18420"/>
        <label>1</label>
    </ligand>
</feature>
<dbReference type="GO" id="GO:0016780">
    <property type="term" value="F:phosphotransferase activity, for other substituted phosphate groups"/>
    <property type="evidence" value="ECO:0007669"/>
    <property type="project" value="UniProtKB-UniRule"/>
</dbReference>